<accession>A7EUJ7</accession>
<dbReference type="EMBL" id="CH476632">
    <property type="protein sequence ID" value="EDN93139.1"/>
    <property type="molecule type" value="Genomic_DNA"/>
</dbReference>
<organism evidence="1 2">
    <name type="scientific">Sclerotinia sclerotiorum (strain ATCC 18683 / 1980 / Ss-1)</name>
    <name type="common">White mold</name>
    <name type="synonym">Whetzelinia sclerotiorum</name>
    <dbReference type="NCBI Taxonomy" id="665079"/>
    <lineage>
        <taxon>Eukaryota</taxon>
        <taxon>Fungi</taxon>
        <taxon>Dikarya</taxon>
        <taxon>Ascomycota</taxon>
        <taxon>Pezizomycotina</taxon>
        <taxon>Leotiomycetes</taxon>
        <taxon>Helotiales</taxon>
        <taxon>Sclerotiniaceae</taxon>
        <taxon>Sclerotinia</taxon>
    </lineage>
</organism>
<protein>
    <submittedName>
        <fullName evidence="1">Uncharacterized protein</fullName>
    </submittedName>
</protein>
<gene>
    <name evidence="1" type="ORF">SS1G_09004</name>
</gene>
<name>A7EUJ7_SCLS1</name>
<dbReference type="InParanoid" id="A7EUJ7"/>
<dbReference type="AlphaFoldDB" id="A7EUJ7"/>
<dbReference type="RefSeq" id="XP_001590240.1">
    <property type="nucleotide sequence ID" value="XM_001590190.1"/>
</dbReference>
<dbReference type="KEGG" id="ssl:SS1G_09004"/>
<proteinExistence type="predicted"/>
<evidence type="ECO:0000313" key="2">
    <source>
        <dbReference type="Proteomes" id="UP000001312"/>
    </source>
</evidence>
<dbReference type="Proteomes" id="UP000001312">
    <property type="component" value="Unassembled WGS sequence"/>
</dbReference>
<dbReference type="GeneID" id="5486289"/>
<evidence type="ECO:0000313" key="1">
    <source>
        <dbReference type="EMBL" id="EDN93139.1"/>
    </source>
</evidence>
<sequence>MYTSHQLALGLRVLLLPVSINRIDIRGTHTLGLLDLADTCCGTATGRNYVDKEKGTKSIFGTHGLWVGKETRDIARTRAVRAPSETLTASEVTLMVHEKYEPAVRKAPNFANAFSDKALSEQSKSIKAIQNLNFKN</sequence>
<keyword evidence="2" id="KW-1185">Reference proteome</keyword>
<reference evidence="2" key="1">
    <citation type="journal article" date="2011" name="PLoS Genet.">
        <title>Genomic analysis of the necrotrophic fungal pathogens Sclerotinia sclerotiorum and Botrytis cinerea.</title>
        <authorList>
            <person name="Amselem J."/>
            <person name="Cuomo C.A."/>
            <person name="van Kan J.A."/>
            <person name="Viaud M."/>
            <person name="Benito E.P."/>
            <person name="Couloux A."/>
            <person name="Coutinho P.M."/>
            <person name="de Vries R.P."/>
            <person name="Dyer P.S."/>
            <person name="Fillinger S."/>
            <person name="Fournier E."/>
            <person name="Gout L."/>
            <person name="Hahn M."/>
            <person name="Kohn L."/>
            <person name="Lapalu N."/>
            <person name="Plummer K.M."/>
            <person name="Pradier J.M."/>
            <person name="Quevillon E."/>
            <person name="Sharon A."/>
            <person name="Simon A."/>
            <person name="ten Have A."/>
            <person name="Tudzynski B."/>
            <person name="Tudzynski P."/>
            <person name="Wincker P."/>
            <person name="Andrew M."/>
            <person name="Anthouard V."/>
            <person name="Beever R.E."/>
            <person name="Beffa R."/>
            <person name="Benoit I."/>
            <person name="Bouzid O."/>
            <person name="Brault B."/>
            <person name="Chen Z."/>
            <person name="Choquer M."/>
            <person name="Collemare J."/>
            <person name="Cotton P."/>
            <person name="Danchin E.G."/>
            <person name="Da Silva C."/>
            <person name="Gautier A."/>
            <person name="Giraud C."/>
            <person name="Giraud T."/>
            <person name="Gonzalez C."/>
            <person name="Grossetete S."/>
            <person name="Guldener U."/>
            <person name="Henrissat B."/>
            <person name="Howlett B.J."/>
            <person name="Kodira C."/>
            <person name="Kretschmer M."/>
            <person name="Lappartient A."/>
            <person name="Leroch M."/>
            <person name="Levis C."/>
            <person name="Mauceli E."/>
            <person name="Neuveglise C."/>
            <person name="Oeser B."/>
            <person name="Pearson M."/>
            <person name="Poulain J."/>
            <person name="Poussereau N."/>
            <person name="Quesneville H."/>
            <person name="Rascle C."/>
            <person name="Schumacher J."/>
            <person name="Segurens B."/>
            <person name="Sexton A."/>
            <person name="Silva E."/>
            <person name="Sirven C."/>
            <person name="Soanes D.M."/>
            <person name="Talbot N.J."/>
            <person name="Templeton M."/>
            <person name="Yandava C."/>
            <person name="Yarden O."/>
            <person name="Zeng Q."/>
            <person name="Rollins J.A."/>
            <person name="Lebrun M.H."/>
            <person name="Dickman M."/>
        </authorList>
    </citation>
    <scope>NUCLEOTIDE SEQUENCE [LARGE SCALE GENOMIC DNA]</scope>
    <source>
        <strain evidence="2">ATCC 18683 / 1980 / Ss-1</strain>
    </source>
</reference>